<reference evidence="1" key="1">
    <citation type="submission" date="2021-06" db="EMBL/GenBank/DDBJ databases">
        <authorList>
            <person name="Kallberg Y."/>
            <person name="Tangrot J."/>
            <person name="Rosling A."/>
        </authorList>
    </citation>
    <scope>NUCLEOTIDE SEQUENCE</scope>
    <source>
        <strain evidence="1">CL356</strain>
    </source>
</reference>
<proteinExistence type="predicted"/>
<accession>A0ACA9PCP4</accession>
<feature type="non-terminal residue" evidence="1">
    <location>
        <position position="1"/>
    </location>
</feature>
<organism evidence="1 2">
    <name type="scientific">Acaulospora colombiana</name>
    <dbReference type="NCBI Taxonomy" id="27376"/>
    <lineage>
        <taxon>Eukaryota</taxon>
        <taxon>Fungi</taxon>
        <taxon>Fungi incertae sedis</taxon>
        <taxon>Mucoromycota</taxon>
        <taxon>Glomeromycotina</taxon>
        <taxon>Glomeromycetes</taxon>
        <taxon>Diversisporales</taxon>
        <taxon>Acaulosporaceae</taxon>
        <taxon>Acaulospora</taxon>
    </lineage>
</organism>
<keyword evidence="2" id="KW-1185">Reference proteome</keyword>
<dbReference type="Proteomes" id="UP000789525">
    <property type="component" value="Unassembled WGS sequence"/>
</dbReference>
<dbReference type="EMBL" id="CAJVPT010031696">
    <property type="protein sequence ID" value="CAG8698805.1"/>
    <property type="molecule type" value="Genomic_DNA"/>
</dbReference>
<gene>
    <name evidence="1" type="ORF">ACOLOM_LOCUS10147</name>
</gene>
<sequence length="106" mass="12279">DYPLWIRGVVDCDVKADEEGFYYKIWLLELTRQIVEGIHGRQKETVNKYFWGIFEDSSRVQLARLVDGCGQAWGRSYSRPGKACATFLHAPDVTLQADTEQNLFKY</sequence>
<protein>
    <submittedName>
        <fullName evidence="1">649_t:CDS:1</fullName>
    </submittedName>
</protein>
<name>A0ACA9PCP4_9GLOM</name>
<evidence type="ECO:0000313" key="2">
    <source>
        <dbReference type="Proteomes" id="UP000789525"/>
    </source>
</evidence>
<evidence type="ECO:0000313" key="1">
    <source>
        <dbReference type="EMBL" id="CAG8698805.1"/>
    </source>
</evidence>
<comment type="caution">
    <text evidence="1">The sequence shown here is derived from an EMBL/GenBank/DDBJ whole genome shotgun (WGS) entry which is preliminary data.</text>
</comment>